<dbReference type="InterPro" id="IPR036188">
    <property type="entry name" value="FAD/NAD-bd_sf"/>
</dbReference>
<reference evidence="1 2" key="1">
    <citation type="submission" date="2020-02" db="EMBL/GenBank/DDBJ databases">
        <title>Shewanella WXL01 sp. nov., a marine bacterium isolated from green algae in Luhuitou Fringing Reef (Northern South China Sea).</title>
        <authorList>
            <person name="Wang X."/>
        </authorList>
    </citation>
    <scope>NUCLEOTIDE SEQUENCE [LARGE SCALE GENOMIC DNA]</scope>
    <source>
        <strain evidence="1 2">MCCC 1A01895</strain>
    </source>
</reference>
<dbReference type="InterPro" id="IPR033856">
    <property type="entry name" value="Trp_halogen"/>
</dbReference>
<dbReference type="PANTHER" id="PTHR43747:SF4">
    <property type="entry name" value="FLAVIN-DEPENDENT TRYPTOPHAN HALOGENASE"/>
    <property type="match status" value="1"/>
</dbReference>
<dbReference type="Proteomes" id="UP000811844">
    <property type="component" value="Unassembled WGS sequence"/>
</dbReference>
<comment type="caution">
    <text evidence="1">The sequence shown here is derived from an EMBL/GenBank/DDBJ whole genome shotgun (WGS) entry which is preliminary data.</text>
</comment>
<dbReference type="RefSeq" id="WP_153660685.1">
    <property type="nucleotide sequence ID" value="NZ_JAAIKR010000001.1"/>
</dbReference>
<gene>
    <name evidence="1" type="ORF">G3R48_02355</name>
</gene>
<dbReference type="PIRSF" id="PIRSF011396">
    <property type="entry name" value="Trp_halogenase"/>
    <property type="match status" value="1"/>
</dbReference>
<dbReference type="Pfam" id="PF04820">
    <property type="entry name" value="Trp_halogenase"/>
    <property type="match status" value="1"/>
</dbReference>
<dbReference type="PANTHER" id="PTHR43747">
    <property type="entry name" value="FAD-BINDING PROTEIN"/>
    <property type="match status" value="1"/>
</dbReference>
<dbReference type="EMBL" id="JAAIKR010000001">
    <property type="protein sequence ID" value="MBR9726834.1"/>
    <property type="molecule type" value="Genomic_DNA"/>
</dbReference>
<evidence type="ECO:0000313" key="1">
    <source>
        <dbReference type="EMBL" id="MBR9726834.1"/>
    </source>
</evidence>
<organism evidence="1 2">
    <name type="scientific">Shewanella intestini</name>
    <dbReference type="NCBI Taxonomy" id="2017544"/>
    <lineage>
        <taxon>Bacteria</taxon>
        <taxon>Pseudomonadati</taxon>
        <taxon>Pseudomonadota</taxon>
        <taxon>Gammaproteobacteria</taxon>
        <taxon>Alteromonadales</taxon>
        <taxon>Shewanellaceae</taxon>
        <taxon>Shewanella</taxon>
    </lineage>
</organism>
<keyword evidence="2" id="KW-1185">Reference proteome</keyword>
<dbReference type="Gene3D" id="3.50.50.60">
    <property type="entry name" value="FAD/NAD(P)-binding domain"/>
    <property type="match status" value="1"/>
</dbReference>
<dbReference type="SUPFAM" id="SSF51905">
    <property type="entry name" value="FAD/NAD(P)-binding domain"/>
    <property type="match status" value="1"/>
</dbReference>
<evidence type="ECO:0000313" key="2">
    <source>
        <dbReference type="Proteomes" id="UP000811844"/>
    </source>
</evidence>
<proteinExistence type="predicted"/>
<accession>A0ABS5HYI0</accession>
<dbReference type="InterPro" id="IPR006905">
    <property type="entry name" value="Flavin_halogenase"/>
</dbReference>
<dbReference type="InterPro" id="IPR050816">
    <property type="entry name" value="Flavin-dep_Halogenase_NPB"/>
</dbReference>
<name>A0ABS5HYI0_9GAMM</name>
<sequence>MQHSLNHIVIVGGGSAGWITAGLLAAKHNVDQGKISPTPKLKITLIESPDVATIGVGEGTWPSMRSTLEKIGIDETTFLLRCDASFKQGSQFFHWAIEPNIRANLPFDQRHYFHPFSLPVGQPQFNAAPFWLPFNEQINFADAVCNQATIAKHYLAPKQLATPQYSFVNNYGYHLDAGKFSQLLTEHCTENLGVLHLRSHVDKVHIASQDSANTKAGDISAISTREHGLIEADLFIDCSGVKSMLLGESLNVPFISQQHILFNDRALAVQVPYLDSNAPIESNTLSTAQDNGWIWDIGLPTRRGIGHVYSSSHIDDEQALTDLINYLTPTLGKQAADINPRKLTINPGHRQVCWQQNCIAIGMSSGFIEPLEASALALVEWLANELSNQLPTNRLVMDTIAKRVNQQFTQHWQQIIEFLKLHYVVSQRSSDYWQDHRSQASALPSLTEKCQLWQHHVPSQDEILHRNALFPAASFQYVLYGMGALTQAQMQLKPSDKQQAQQLFSQNAQRSKQLINALPSNRALLKQLRQQSFAPM</sequence>
<protein>
    <submittedName>
        <fullName evidence="1">Tryptophan 7-halogenase</fullName>
    </submittedName>
</protein>